<reference evidence="1" key="1">
    <citation type="journal article" date="2020" name="Stud. Mycol.">
        <title>101 Dothideomycetes genomes: a test case for predicting lifestyles and emergence of pathogens.</title>
        <authorList>
            <person name="Haridas S."/>
            <person name="Albert R."/>
            <person name="Binder M."/>
            <person name="Bloem J."/>
            <person name="Labutti K."/>
            <person name="Salamov A."/>
            <person name="Andreopoulos B."/>
            <person name="Baker S."/>
            <person name="Barry K."/>
            <person name="Bills G."/>
            <person name="Bluhm B."/>
            <person name="Cannon C."/>
            <person name="Castanera R."/>
            <person name="Culley D."/>
            <person name="Daum C."/>
            <person name="Ezra D."/>
            <person name="Gonzalez J."/>
            <person name="Henrissat B."/>
            <person name="Kuo A."/>
            <person name="Liang C."/>
            <person name="Lipzen A."/>
            <person name="Lutzoni F."/>
            <person name="Magnuson J."/>
            <person name="Mondo S."/>
            <person name="Nolan M."/>
            <person name="Ohm R."/>
            <person name="Pangilinan J."/>
            <person name="Park H.-J."/>
            <person name="Ramirez L."/>
            <person name="Alfaro M."/>
            <person name="Sun H."/>
            <person name="Tritt A."/>
            <person name="Yoshinaga Y."/>
            <person name="Zwiers L.-H."/>
            <person name="Turgeon B."/>
            <person name="Goodwin S."/>
            <person name="Spatafora J."/>
            <person name="Crous P."/>
            <person name="Grigoriev I."/>
        </authorList>
    </citation>
    <scope>NUCLEOTIDE SEQUENCE</scope>
    <source>
        <strain evidence="1">CBS 525.71</strain>
    </source>
</reference>
<accession>A0ACB6SBQ0</accession>
<gene>
    <name evidence="1" type="ORF">BU25DRAFT_385300</name>
</gene>
<comment type="caution">
    <text evidence="1">The sequence shown here is derived from an EMBL/GenBank/DDBJ whole genome shotgun (WGS) entry which is preliminary data.</text>
</comment>
<dbReference type="EMBL" id="MU006704">
    <property type="protein sequence ID" value="KAF2631731.1"/>
    <property type="molecule type" value="Genomic_DNA"/>
</dbReference>
<evidence type="ECO:0000313" key="1">
    <source>
        <dbReference type="EMBL" id="KAF2631731.1"/>
    </source>
</evidence>
<dbReference type="Proteomes" id="UP000799754">
    <property type="component" value="Unassembled WGS sequence"/>
</dbReference>
<name>A0ACB6SBQ0_9PLEO</name>
<protein>
    <submittedName>
        <fullName evidence="1">Uncharacterized protein</fullName>
    </submittedName>
</protein>
<keyword evidence="2" id="KW-1185">Reference proteome</keyword>
<organism evidence="1 2">
    <name type="scientific">Macroventuria anomochaeta</name>
    <dbReference type="NCBI Taxonomy" id="301207"/>
    <lineage>
        <taxon>Eukaryota</taxon>
        <taxon>Fungi</taxon>
        <taxon>Dikarya</taxon>
        <taxon>Ascomycota</taxon>
        <taxon>Pezizomycotina</taxon>
        <taxon>Dothideomycetes</taxon>
        <taxon>Pleosporomycetidae</taxon>
        <taxon>Pleosporales</taxon>
        <taxon>Pleosporineae</taxon>
        <taxon>Didymellaceae</taxon>
        <taxon>Macroventuria</taxon>
    </lineage>
</organism>
<proteinExistence type="predicted"/>
<evidence type="ECO:0000313" key="2">
    <source>
        <dbReference type="Proteomes" id="UP000799754"/>
    </source>
</evidence>
<sequence>MSTSSFPPQELREIVKEVATLLKDRKETISVAETAAGGLISSSLLSYPGASSFYRGGLTLYTLESRKAFVGWTDADTQNYKGPTPDIVTKLADNTRKTLESTYAVSESGTAGPTGGNNRNRTPGYVALAVSKEGGTVTREVETGSKEREGNMVMFAFEALKLVRDTIKGEGGGKDERENRSGDVQEEGVKLVPGDKETDEAAVGAFAS</sequence>